<feature type="region of interest" description="Disordered" evidence="6">
    <location>
        <begin position="648"/>
        <end position="668"/>
    </location>
</feature>
<evidence type="ECO:0000256" key="5">
    <source>
        <dbReference type="ARBA" id="ARBA00022777"/>
    </source>
</evidence>
<dbReference type="GO" id="GO:0004673">
    <property type="term" value="F:protein histidine kinase activity"/>
    <property type="evidence" value="ECO:0007669"/>
    <property type="project" value="UniProtKB-EC"/>
</dbReference>
<dbReference type="GO" id="GO:0000160">
    <property type="term" value="P:phosphorelay signal transduction system"/>
    <property type="evidence" value="ECO:0007669"/>
    <property type="project" value="TreeGrafter"/>
</dbReference>
<proteinExistence type="predicted"/>
<dbReference type="Gene3D" id="3.30.565.10">
    <property type="entry name" value="Histidine kinase-like ATPase, C-terminal domain"/>
    <property type="match status" value="1"/>
</dbReference>
<sequence>MSSKRRRFSSIRTRIAVLALVPLVSLVALWAFVTTVLFGDANSLLQGGDFQNKLLLPTQRLIVELQKERRLTEVYIGSHGTRDQVDLSAQRDHTDTAANVVREGASDRRLRGTVGADELRAMDALAAKTRNLPAVRRAIDGGNLQRPGALAEFAAVIDAGFSVYNNGTPGGDGTLAVDARTLTALARAHEFLSREDALLAGALAAGRVTAAERGEFARLSGAQRTLYADTAPMLTREDRLEWSQIEQSPVMVQLRQMEDRVVQNIAPGERRLRRGAPPVDDDSWRSASEIMRDRLYKFENQVLDHIIRDARGVGMTVFFQLGVAGGLGLVAIVTSSIIAWRVARRLVEECRRLASQVGDFARNRLPVLTDAARHGKPFDLADALGGEENRDYRILEIRRISSAFVRTRDAVLTAAAGELAARRGVNEVFVNLARRNQALLHRQLGLLDTLERRTEDPAELADLFKLDHLATRMRRHAEGLVILAGKHAGRGWRNPVPLVDVVRGAVAEVEDYPRVRVQPLPRLSVVGSAVTDVVHLLAEIVENATAFSPPGAPVLVTGHRVGHGLAVEVEDRGLGMDEAALADANSRLSDPPDFDPADSARLGLAIVGRLAIRHDIKVTLRPSPYGGTTAIALLPDALLVDNPEPVAISRRPTGSMTAAPLADGSGPARGRVAVAPAVRLVADPAGDDDAHGPVRAPEARPEPPVGPDGLPRRRRKSPDPTASVRPSGVNGSNGVNGVSKAAGDDPARTVKDAVPSDGGSGGDPRDTGPNGLPRRKRQTHLAPQLRDRVDSRLASQERSSRRSPDAADGGYPAAPHVAPGDLDAATTGPLPIQADAPEPGPSGLFAAPVPTGPGEDDRSPEALRSMFSAMQAGWQRGRAEGTDTPPFGTAPSGGDAADGASGHETRAGHEAGDAADPPRTDPAAPGAAQPPDAAHFPAAGREDANTPAAPTGTPEPTTSPTDQEDRTP</sequence>
<dbReference type="InterPro" id="IPR003594">
    <property type="entry name" value="HATPase_dom"/>
</dbReference>
<evidence type="ECO:0000256" key="3">
    <source>
        <dbReference type="ARBA" id="ARBA00022553"/>
    </source>
</evidence>
<feature type="compositionally biased region" description="Basic and acidic residues" evidence="6">
    <location>
        <begin position="742"/>
        <end position="751"/>
    </location>
</feature>
<keyword evidence="5" id="KW-0418">Kinase</keyword>
<feature type="compositionally biased region" description="Low complexity" evidence="6">
    <location>
        <begin position="920"/>
        <end position="934"/>
    </location>
</feature>
<protein>
    <recommendedName>
        <fullName evidence="2">histidine kinase</fullName>
        <ecNumber evidence="2">2.7.13.3</ecNumber>
    </recommendedName>
</protein>
<dbReference type="InterPro" id="IPR013587">
    <property type="entry name" value="Nitrate/nitrite_sensing"/>
</dbReference>
<organism evidence="8 9">
    <name type="scientific">Actinomadura harenae</name>
    <dbReference type="NCBI Taxonomy" id="2483351"/>
    <lineage>
        <taxon>Bacteria</taxon>
        <taxon>Bacillati</taxon>
        <taxon>Actinomycetota</taxon>
        <taxon>Actinomycetes</taxon>
        <taxon>Streptosporangiales</taxon>
        <taxon>Thermomonosporaceae</taxon>
        <taxon>Actinomadura</taxon>
    </lineage>
</organism>
<dbReference type="Proteomes" id="UP000282674">
    <property type="component" value="Unassembled WGS sequence"/>
</dbReference>
<feature type="domain" description="NIT" evidence="7">
    <location>
        <begin position="56"/>
        <end position="313"/>
    </location>
</feature>
<keyword evidence="3" id="KW-0597">Phosphoprotein</keyword>
<evidence type="ECO:0000313" key="8">
    <source>
        <dbReference type="EMBL" id="RMI33899.1"/>
    </source>
</evidence>
<feature type="compositionally biased region" description="Low complexity" evidence="6">
    <location>
        <begin position="806"/>
        <end position="815"/>
    </location>
</feature>
<dbReference type="SUPFAM" id="SSF55874">
    <property type="entry name" value="ATPase domain of HSP90 chaperone/DNA topoisomerase II/histidine kinase"/>
    <property type="match status" value="1"/>
</dbReference>
<dbReference type="EMBL" id="RFFG01000173">
    <property type="protein sequence ID" value="RMI33899.1"/>
    <property type="molecule type" value="Genomic_DNA"/>
</dbReference>
<feature type="compositionally biased region" description="Basic and acidic residues" evidence="6">
    <location>
        <begin position="901"/>
        <end position="919"/>
    </location>
</feature>
<evidence type="ECO:0000256" key="1">
    <source>
        <dbReference type="ARBA" id="ARBA00000085"/>
    </source>
</evidence>
<dbReference type="InterPro" id="IPR036890">
    <property type="entry name" value="HATPase_C_sf"/>
</dbReference>
<dbReference type="InterPro" id="IPR010910">
    <property type="entry name" value="Nitrate/nitrite_sensing_bac"/>
</dbReference>
<dbReference type="AlphaFoldDB" id="A0A3M2L8J4"/>
<feature type="compositionally biased region" description="Low complexity" evidence="6">
    <location>
        <begin position="727"/>
        <end position="739"/>
    </location>
</feature>
<feature type="compositionally biased region" description="Low complexity" evidence="6">
    <location>
        <begin position="890"/>
        <end position="900"/>
    </location>
</feature>
<feature type="compositionally biased region" description="Basic and acidic residues" evidence="6">
    <location>
        <begin position="688"/>
        <end position="701"/>
    </location>
</feature>
<dbReference type="SMART" id="SM00387">
    <property type="entry name" value="HATPase_c"/>
    <property type="match status" value="1"/>
</dbReference>
<evidence type="ECO:0000256" key="2">
    <source>
        <dbReference type="ARBA" id="ARBA00012438"/>
    </source>
</evidence>
<dbReference type="Pfam" id="PF08376">
    <property type="entry name" value="NIT"/>
    <property type="match status" value="1"/>
</dbReference>
<feature type="compositionally biased region" description="Low complexity" evidence="6">
    <location>
        <begin position="945"/>
        <end position="961"/>
    </location>
</feature>
<dbReference type="PANTHER" id="PTHR45436:SF5">
    <property type="entry name" value="SENSOR HISTIDINE KINASE TRCS"/>
    <property type="match status" value="1"/>
</dbReference>
<comment type="caution">
    <text evidence="8">The sequence shown here is derived from an EMBL/GenBank/DDBJ whole genome shotgun (WGS) entry which is preliminary data.</text>
</comment>
<keyword evidence="4" id="KW-0808">Transferase</keyword>
<dbReference type="InterPro" id="IPR050428">
    <property type="entry name" value="TCS_sensor_his_kinase"/>
</dbReference>
<dbReference type="GO" id="GO:0005886">
    <property type="term" value="C:plasma membrane"/>
    <property type="evidence" value="ECO:0007669"/>
    <property type="project" value="TreeGrafter"/>
</dbReference>
<evidence type="ECO:0000256" key="6">
    <source>
        <dbReference type="SAM" id="MobiDB-lite"/>
    </source>
</evidence>
<feature type="region of interest" description="Disordered" evidence="6">
    <location>
        <begin position="683"/>
        <end position="968"/>
    </location>
</feature>
<evidence type="ECO:0000259" key="7">
    <source>
        <dbReference type="PROSITE" id="PS50906"/>
    </source>
</evidence>
<evidence type="ECO:0000313" key="9">
    <source>
        <dbReference type="Proteomes" id="UP000282674"/>
    </source>
</evidence>
<name>A0A3M2L8J4_9ACTN</name>
<keyword evidence="9" id="KW-1185">Reference proteome</keyword>
<reference evidence="8 9" key="1">
    <citation type="submission" date="2018-10" db="EMBL/GenBank/DDBJ databases">
        <title>Isolation from soil.</title>
        <authorList>
            <person name="Hu J."/>
        </authorList>
    </citation>
    <scope>NUCLEOTIDE SEQUENCE [LARGE SCALE GENOMIC DNA]</scope>
    <source>
        <strain evidence="8 9">NEAU-Ht49</strain>
    </source>
</reference>
<evidence type="ECO:0000256" key="4">
    <source>
        <dbReference type="ARBA" id="ARBA00022679"/>
    </source>
</evidence>
<accession>A0A3M2L8J4</accession>
<dbReference type="EC" id="2.7.13.3" evidence="2"/>
<gene>
    <name evidence="8" type="ORF">EBO15_41140</name>
</gene>
<dbReference type="Pfam" id="PF02518">
    <property type="entry name" value="HATPase_c"/>
    <property type="match status" value="1"/>
</dbReference>
<dbReference type="PANTHER" id="PTHR45436">
    <property type="entry name" value="SENSOR HISTIDINE KINASE YKOH"/>
    <property type="match status" value="1"/>
</dbReference>
<dbReference type="PROSITE" id="PS50906">
    <property type="entry name" value="NIT"/>
    <property type="match status" value="1"/>
</dbReference>
<comment type="catalytic activity">
    <reaction evidence="1">
        <text>ATP + protein L-histidine = ADP + protein N-phospho-L-histidine.</text>
        <dbReference type="EC" id="2.7.13.3"/>
    </reaction>
</comment>